<sequence length="73" mass="8031">MHDEYCPFSCGHAATCEQQCLSQPAEIDARHTGFEAKTFDSTPVIRSLQTQYSICLPLAPTLSFAPSGFVSKY</sequence>
<name>M2N002_BAUPA</name>
<evidence type="ECO:0000313" key="1">
    <source>
        <dbReference type="EMBL" id="EMC97233.1"/>
    </source>
</evidence>
<reference evidence="1 2" key="1">
    <citation type="journal article" date="2012" name="PLoS Pathog.">
        <title>Diverse lifestyles and strategies of plant pathogenesis encoded in the genomes of eighteen Dothideomycetes fungi.</title>
        <authorList>
            <person name="Ohm R.A."/>
            <person name="Feau N."/>
            <person name="Henrissat B."/>
            <person name="Schoch C.L."/>
            <person name="Horwitz B.A."/>
            <person name="Barry K.W."/>
            <person name="Condon B.J."/>
            <person name="Copeland A.C."/>
            <person name="Dhillon B."/>
            <person name="Glaser F."/>
            <person name="Hesse C.N."/>
            <person name="Kosti I."/>
            <person name="LaButti K."/>
            <person name="Lindquist E.A."/>
            <person name="Lucas S."/>
            <person name="Salamov A.A."/>
            <person name="Bradshaw R.E."/>
            <person name="Ciuffetti L."/>
            <person name="Hamelin R.C."/>
            <person name="Kema G.H.J."/>
            <person name="Lawrence C."/>
            <person name="Scott J.A."/>
            <person name="Spatafora J.W."/>
            <person name="Turgeon B.G."/>
            <person name="de Wit P.J.G.M."/>
            <person name="Zhong S."/>
            <person name="Goodwin S.B."/>
            <person name="Grigoriev I.V."/>
        </authorList>
    </citation>
    <scope>NUCLEOTIDE SEQUENCE [LARGE SCALE GENOMIC DNA]</scope>
    <source>
        <strain evidence="1 2">UAMH 10762</strain>
    </source>
</reference>
<proteinExistence type="predicted"/>
<accession>M2N002</accession>
<protein>
    <submittedName>
        <fullName evidence="1">Uncharacterized protein</fullName>
    </submittedName>
</protein>
<organism evidence="1 2">
    <name type="scientific">Baudoinia panamericana (strain UAMH 10762)</name>
    <name type="common">Angels' share fungus</name>
    <name type="synonym">Baudoinia compniacensis (strain UAMH 10762)</name>
    <dbReference type="NCBI Taxonomy" id="717646"/>
    <lineage>
        <taxon>Eukaryota</taxon>
        <taxon>Fungi</taxon>
        <taxon>Dikarya</taxon>
        <taxon>Ascomycota</taxon>
        <taxon>Pezizomycotina</taxon>
        <taxon>Dothideomycetes</taxon>
        <taxon>Dothideomycetidae</taxon>
        <taxon>Mycosphaerellales</taxon>
        <taxon>Teratosphaeriaceae</taxon>
        <taxon>Baudoinia</taxon>
    </lineage>
</organism>
<dbReference type="GeneID" id="19111912"/>
<dbReference type="RefSeq" id="XP_007675213.1">
    <property type="nucleotide sequence ID" value="XM_007677023.1"/>
</dbReference>
<evidence type="ECO:0000313" key="2">
    <source>
        <dbReference type="Proteomes" id="UP000011761"/>
    </source>
</evidence>
<keyword evidence="2" id="KW-1185">Reference proteome</keyword>
<dbReference type="AlphaFoldDB" id="M2N002"/>
<gene>
    <name evidence="1" type="ORF">BAUCODRAFT_32977</name>
</gene>
<dbReference type="Proteomes" id="UP000011761">
    <property type="component" value="Unassembled WGS sequence"/>
</dbReference>
<dbReference type="HOGENOM" id="CLU_2704447_0_0_1"/>
<dbReference type="EMBL" id="KB445554">
    <property type="protein sequence ID" value="EMC97233.1"/>
    <property type="molecule type" value="Genomic_DNA"/>
</dbReference>
<dbReference type="KEGG" id="bcom:BAUCODRAFT_32977"/>